<evidence type="ECO:0000256" key="1">
    <source>
        <dbReference type="SAM" id="MobiDB-lite"/>
    </source>
</evidence>
<proteinExistence type="predicted"/>
<evidence type="ECO:0000313" key="3">
    <source>
        <dbReference type="Proteomes" id="UP001501020"/>
    </source>
</evidence>
<sequence length="79" mass="7561">MISSTPTAIPAAIAAPPPAAKPATSTAIPASTSTAAAPSIGHPPRSRAARSPIRGLGISTCAVASTTLASSSVITNIAK</sequence>
<dbReference type="Proteomes" id="UP001501020">
    <property type="component" value="Unassembled WGS sequence"/>
</dbReference>
<feature type="region of interest" description="Disordered" evidence="1">
    <location>
        <begin position="1"/>
        <end position="53"/>
    </location>
</feature>
<comment type="caution">
    <text evidence="2">The sequence shown here is derived from an EMBL/GenBank/DDBJ whole genome shotgun (WGS) entry which is preliminary data.</text>
</comment>
<keyword evidence="3" id="KW-1185">Reference proteome</keyword>
<evidence type="ECO:0000313" key="2">
    <source>
        <dbReference type="EMBL" id="GAA2155415.1"/>
    </source>
</evidence>
<reference evidence="2 3" key="1">
    <citation type="journal article" date="2019" name="Int. J. Syst. Evol. Microbiol.">
        <title>The Global Catalogue of Microorganisms (GCM) 10K type strain sequencing project: providing services to taxonomists for standard genome sequencing and annotation.</title>
        <authorList>
            <consortium name="The Broad Institute Genomics Platform"/>
            <consortium name="The Broad Institute Genome Sequencing Center for Infectious Disease"/>
            <person name="Wu L."/>
            <person name="Ma J."/>
        </authorList>
    </citation>
    <scope>NUCLEOTIDE SEQUENCE [LARGE SCALE GENOMIC DNA]</scope>
    <source>
        <strain evidence="2 3">JCM 13850</strain>
    </source>
</reference>
<name>A0ABN3A759_9ACTN</name>
<feature type="compositionally biased region" description="Low complexity" evidence="1">
    <location>
        <begin position="1"/>
        <end position="14"/>
    </location>
</feature>
<dbReference type="EMBL" id="BAAAMR010000068">
    <property type="protein sequence ID" value="GAA2155415.1"/>
    <property type="molecule type" value="Genomic_DNA"/>
</dbReference>
<feature type="compositionally biased region" description="Low complexity" evidence="1">
    <location>
        <begin position="21"/>
        <end position="40"/>
    </location>
</feature>
<organism evidence="2 3">
    <name type="scientific">Actinomadura napierensis</name>
    <dbReference type="NCBI Taxonomy" id="267854"/>
    <lineage>
        <taxon>Bacteria</taxon>
        <taxon>Bacillati</taxon>
        <taxon>Actinomycetota</taxon>
        <taxon>Actinomycetes</taxon>
        <taxon>Streptosporangiales</taxon>
        <taxon>Thermomonosporaceae</taxon>
        <taxon>Actinomadura</taxon>
    </lineage>
</organism>
<protein>
    <submittedName>
        <fullName evidence="2">Uncharacterized protein</fullName>
    </submittedName>
</protein>
<gene>
    <name evidence="2" type="ORF">GCM10009727_63330</name>
</gene>
<accession>A0ABN3A759</accession>